<dbReference type="Proteomes" id="UP000789342">
    <property type="component" value="Unassembled WGS sequence"/>
</dbReference>
<dbReference type="EMBL" id="CAJVPV010007552">
    <property type="protein sequence ID" value="CAG8620479.1"/>
    <property type="molecule type" value="Genomic_DNA"/>
</dbReference>
<evidence type="ECO:0000313" key="1">
    <source>
        <dbReference type="EMBL" id="CAG8620479.1"/>
    </source>
</evidence>
<evidence type="ECO:0000313" key="2">
    <source>
        <dbReference type="Proteomes" id="UP000789342"/>
    </source>
</evidence>
<gene>
    <name evidence="1" type="ORF">AMORRO_LOCUS8639</name>
</gene>
<organism evidence="1 2">
    <name type="scientific">Acaulospora morrowiae</name>
    <dbReference type="NCBI Taxonomy" id="94023"/>
    <lineage>
        <taxon>Eukaryota</taxon>
        <taxon>Fungi</taxon>
        <taxon>Fungi incertae sedis</taxon>
        <taxon>Mucoromycota</taxon>
        <taxon>Glomeromycotina</taxon>
        <taxon>Glomeromycetes</taxon>
        <taxon>Diversisporales</taxon>
        <taxon>Acaulosporaceae</taxon>
        <taxon>Acaulospora</taxon>
    </lineage>
</organism>
<feature type="non-terminal residue" evidence="1">
    <location>
        <position position="62"/>
    </location>
</feature>
<accession>A0A9N9GRA2</accession>
<comment type="caution">
    <text evidence="1">The sequence shown here is derived from an EMBL/GenBank/DDBJ whole genome shotgun (WGS) entry which is preliminary data.</text>
</comment>
<name>A0A9N9GRA2_9GLOM</name>
<sequence>VTWPSGLRRCVQVAVSAMGRFIGLSFVTPGPKGSLNLVVHCEVVICGTSRLMFLAQRTIIVM</sequence>
<reference evidence="1" key="1">
    <citation type="submission" date="2021-06" db="EMBL/GenBank/DDBJ databases">
        <authorList>
            <person name="Kallberg Y."/>
            <person name="Tangrot J."/>
            <person name="Rosling A."/>
        </authorList>
    </citation>
    <scope>NUCLEOTIDE SEQUENCE</scope>
    <source>
        <strain evidence="1">CL551</strain>
    </source>
</reference>
<protein>
    <submittedName>
        <fullName evidence="1">16275_t:CDS:1</fullName>
    </submittedName>
</protein>
<dbReference type="AlphaFoldDB" id="A0A9N9GRA2"/>
<keyword evidence="2" id="KW-1185">Reference proteome</keyword>
<proteinExistence type="predicted"/>